<dbReference type="InterPro" id="IPR002048">
    <property type="entry name" value="EF_hand_dom"/>
</dbReference>
<dbReference type="InterPro" id="IPR052603">
    <property type="entry name" value="EFCB6"/>
</dbReference>
<protein>
    <submittedName>
        <fullName evidence="2">Putative EF-hand calcium-binding domain-containing protein 6</fullName>
    </submittedName>
</protein>
<organism evidence="2 3">
    <name type="scientific">Stichopus japonicus</name>
    <name type="common">Sea cucumber</name>
    <dbReference type="NCBI Taxonomy" id="307972"/>
    <lineage>
        <taxon>Eukaryota</taxon>
        <taxon>Metazoa</taxon>
        <taxon>Echinodermata</taxon>
        <taxon>Eleutherozoa</taxon>
        <taxon>Echinozoa</taxon>
        <taxon>Holothuroidea</taxon>
        <taxon>Aspidochirotacea</taxon>
        <taxon>Aspidochirotida</taxon>
        <taxon>Stichopodidae</taxon>
        <taxon>Apostichopus</taxon>
    </lineage>
</organism>
<dbReference type="GO" id="GO:0005509">
    <property type="term" value="F:calcium ion binding"/>
    <property type="evidence" value="ECO:0007669"/>
    <property type="project" value="InterPro"/>
</dbReference>
<dbReference type="Proteomes" id="UP000230750">
    <property type="component" value="Unassembled WGS sequence"/>
</dbReference>
<gene>
    <name evidence="2" type="ORF">BSL78_11904</name>
</gene>
<dbReference type="PANTHER" id="PTHR20875">
    <property type="entry name" value="EF-HAND CALCIUM-BINDING DOMAIN-CONTAINING PROTEIN 6-RELATED"/>
    <property type="match status" value="1"/>
</dbReference>
<name>A0A2G8KT64_STIJA</name>
<evidence type="ECO:0000259" key="1">
    <source>
        <dbReference type="PROSITE" id="PS50222"/>
    </source>
</evidence>
<evidence type="ECO:0000313" key="3">
    <source>
        <dbReference type="Proteomes" id="UP000230750"/>
    </source>
</evidence>
<dbReference type="AlphaFoldDB" id="A0A2G8KT64"/>
<evidence type="ECO:0000313" key="2">
    <source>
        <dbReference type="EMBL" id="PIK51187.1"/>
    </source>
</evidence>
<keyword evidence="3" id="KW-1185">Reference proteome</keyword>
<reference evidence="2 3" key="1">
    <citation type="journal article" date="2017" name="PLoS Biol.">
        <title>The sea cucumber genome provides insights into morphological evolution and visceral regeneration.</title>
        <authorList>
            <person name="Zhang X."/>
            <person name="Sun L."/>
            <person name="Yuan J."/>
            <person name="Sun Y."/>
            <person name="Gao Y."/>
            <person name="Zhang L."/>
            <person name="Li S."/>
            <person name="Dai H."/>
            <person name="Hamel J.F."/>
            <person name="Liu C."/>
            <person name="Yu Y."/>
            <person name="Liu S."/>
            <person name="Lin W."/>
            <person name="Guo K."/>
            <person name="Jin S."/>
            <person name="Xu P."/>
            <person name="Storey K.B."/>
            <person name="Huan P."/>
            <person name="Zhang T."/>
            <person name="Zhou Y."/>
            <person name="Zhang J."/>
            <person name="Lin C."/>
            <person name="Li X."/>
            <person name="Xing L."/>
            <person name="Huo D."/>
            <person name="Sun M."/>
            <person name="Wang L."/>
            <person name="Mercier A."/>
            <person name="Li F."/>
            <person name="Yang H."/>
            <person name="Xiang J."/>
        </authorList>
    </citation>
    <scope>NUCLEOTIDE SEQUENCE [LARGE SCALE GENOMIC DNA]</scope>
    <source>
        <strain evidence="2">Shaxun</strain>
        <tissue evidence="2">Muscle</tissue>
    </source>
</reference>
<dbReference type="GO" id="GO:0005654">
    <property type="term" value="C:nucleoplasm"/>
    <property type="evidence" value="ECO:0007669"/>
    <property type="project" value="TreeGrafter"/>
</dbReference>
<dbReference type="Gene3D" id="1.10.238.10">
    <property type="entry name" value="EF-hand"/>
    <property type="match status" value="2"/>
</dbReference>
<dbReference type="EMBL" id="MRZV01000384">
    <property type="protein sequence ID" value="PIK51187.1"/>
    <property type="molecule type" value="Genomic_DNA"/>
</dbReference>
<feature type="domain" description="EF-hand" evidence="1">
    <location>
        <begin position="216"/>
        <end position="251"/>
    </location>
</feature>
<dbReference type="STRING" id="307972.A0A2G8KT64"/>
<dbReference type="PANTHER" id="PTHR20875:SF2">
    <property type="entry name" value="EF-HAND CALCIUM-BINDING DOMAIN-CONTAINING PROTEIN 6"/>
    <property type="match status" value="1"/>
</dbReference>
<comment type="caution">
    <text evidence="2">The sequence shown here is derived from an EMBL/GenBank/DDBJ whole genome shotgun (WGS) entry which is preliminary data.</text>
</comment>
<dbReference type="OrthoDB" id="8956904at2759"/>
<dbReference type="InterPro" id="IPR011992">
    <property type="entry name" value="EF-hand-dom_pair"/>
</dbReference>
<dbReference type="SUPFAM" id="SSF47473">
    <property type="entry name" value="EF-hand"/>
    <property type="match status" value="1"/>
</dbReference>
<accession>A0A2G8KT64</accession>
<sequence length="292" mass="34101">MYTFRTNFFVHFRLWNQCQETPEGKVQIAEFFGNLGVNASPGDLVGLSTQIHVISDLTEQQRQVDLDSSYFHNKFFKTWTQTSPAAGSPANQPDDRRGSLVKLKDRMSQKSSSTRNNFLRYCKNRTGKLSGKEFRQVLQSFGMYMDNEQFSRLCDKVGFSAGPMTYSDFIQGFEDLRTRGPGDEVQRYPNHWYKVLDAKTMSSQEVAADLKDKLRQTFGDLRSAFYKMDDDHDGFIKQRNFRHLFDHMMLIIDNDEFTKSWTYSTSGRRQNYRTYSFWINLKKLTLKRAISG</sequence>
<dbReference type="PROSITE" id="PS50222">
    <property type="entry name" value="EF_HAND_2"/>
    <property type="match status" value="1"/>
</dbReference>
<proteinExistence type="predicted"/>